<feature type="transmembrane region" description="Helical" evidence="1">
    <location>
        <begin position="74"/>
        <end position="96"/>
    </location>
</feature>
<dbReference type="Pfam" id="PF13026">
    <property type="entry name" value="DUF3887"/>
    <property type="match status" value="1"/>
</dbReference>
<proteinExistence type="predicted"/>
<name>A0A1Y4M2Z5_9FIRM</name>
<evidence type="ECO:0000313" key="4">
    <source>
        <dbReference type="Proteomes" id="UP000195447"/>
    </source>
</evidence>
<accession>A0A1Y4M2Z5</accession>
<dbReference type="Pfam" id="PF22564">
    <property type="entry name" value="HAAS"/>
    <property type="match status" value="1"/>
</dbReference>
<evidence type="ECO:0000259" key="2">
    <source>
        <dbReference type="Pfam" id="PF13026"/>
    </source>
</evidence>
<comment type="caution">
    <text evidence="3">The sequence shown here is derived from an EMBL/GenBank/DDBJ whole genome shotgun (WGS) entry which is preliminary data.</text>
</comment>
<keyword evidence="4" id="KW-1185">Reference proteome</keyword>
<organism evidence="3 4">
    <name type="scientific">Faecalitalea cylindroides</name>
    <dbReference type="NCBI Taxonomy" id="39483"/>
    <lineage>
        <taxon>Bacteria</taxon>
        <taxon>Bacillati</taxon>
        <taxon>Bacillota</taxon>
        <taxon>Erysipelotrichia</taxon>
        <taxon>Erysipelotrichales</taxon>
        <taxon>Erysipelotrichaceae</taxon>
        <taxon>Faecalitalea</taxon>
    </lineage>
</organism>
<protein>
    <recommendedName>
        <fullName evidence="2">DUF3887 domain-containing protein</fullName>
    </recommendedName>
</protein>
<keyword evidence="1" id="KW-0472">Membrane</keyword>
<feature type="domain" description="DUF3887" evidence="2">
    <location>
        <begin position="118"/>
        <end position="209"/>
    </location>
</feature>
<evidence type="ECO:0000313" key="3">
    <source>
        <dbReference type="EMBL" id="OUP61042.1"/>
    </source>
</evidence>
<dbReference type="InterPro" id="IPR024981">
    <property type="entry name" value="DUF3887"/>
</dbReference>
<dbReference type="AlphaFoldDB" id="A0A1Y4M2Z5"/>
<dbReference type="EMBL" id="NFKM01000007">
    <property type="protein sequence ID" value="OUP61042.1"/>
    <property type="molecule type" value="Genomic_DNA"/>
</dbReference>
<gene>
    <name evidence="3" type="ORF">B5F14_04670</name>
</gene>
<dbReference type="Gene3D" id="3.10.450.590">
    <property type="match status" value="1"/>
</dbReference>
<dbReference type="RefSeq" id="WP_087158506.1">
    <property type="nucleotide sequence ID" value="NZ_NFKM01000007.1"/>
</dbReference>
<keyword evidence="1" id="KW-0812">Transmembrane</keyword>
<sequence>MNKEKYLHKVIKYLSCSKKDKKRIYEDLSADIDEALENGESWQEIEMRFGDPKDLADELMENLEVDTKGRHKKLWIGLICGVCIVVAIGFLAYKMFIPTTILLKDSTYFNYDEVHDKAMEVIEYASNDDYKAIANIGIDEFKQDSVKEQMKETMTMMKHGAFLKISSEQYVENSTLTSKYAAASITVMYEDNAITYTLAFDENLNLSAFYMK</sequence>
<evidence type="ECO:0000256" key="1">
    <source>
        <dbReference type="SAM" id="Phobius"/>
    </source>
</evidence>
<reference evidence="4" key="1">
    <citation type="submission" date="2017-04" db="EMBL/GenBank/DDBJ databases">
        <title>Function of individual gut microbiota members based on whole genome sequencing of pure cultures obtained from chicken caecum.</title>
        <authorList>
            <person name="Medvecky M."/>
            <person name="Cejkova D."/>
            <person name="Polansky O."/>
            <person name="Karasova D."/>
            <person name="Kubasova T."/>
            <person name="Cizek A."/>
            <person name="Rychlik I."/>
        </authorList>
    </citation>
    <scope>NUCLEOTIDE SEQUENCE [LARGE SCALE GENOMIC DNA]</scope>
    <source>
        <strain evidence="4">An178</strain>
    </source>
</reference>
<keyword evidence="1" id="KW-1133">Transmembrane helix</keyword>
<dbReference type="Proteomes" id="UP000195447">
    <property type="component" value="Unassembled WGS sequence"/>
</dbReference>